<feature type="compositionally biased region" description="Basic and acidic residues" evidence="2">
    <location>
        <begin position="801"/>
        <end position="814"/>
    </location>
</feature>
<feature type="compositionally biased region" description="Acidic residues" evidence="2">
    <location>
        <begin position="891"/>
        <end position="912"/>
    </location>
</feature>
<evidence type="ECO:0000256" key="2">
    <source>
        <dbReference type="SAM" id="MobiDB-lite"/>
    </source>
</evidence>
<feature type="compositionally biased region" description="Low complexity" evidence="2">
    <location>
        <begin position="743"/>
        <end position="765"/>
    </location>
</feature>
<evidence type="ECO:0000313" key="4">
    <source>
        <dbReference type="Proteomes" id="UP000053989"/>
    </source>
</evidence>
<protein>
    <submittedName>
        <fullName evidence="3">Uncharacterized protein</fullName>
    </submittedName>
</protein>
<feature type="compositionally biased region" description="Polar residues" evidence="2">
    <location>
        <begin position="269"/>
        <end position="287"/>
    </location>
</feature>
<feature type="region of interest" description="Disordered" evidence="2">
    <location>
        <begin position="337"/>
        <end position="370"/>
    </location>
</feature>
<name>A0A0C3DCM0_9AGAM</name>
<keyword evidence="1" id="KW-0175">Coiled coil</keyword>
<proteinExistence type="predicted"/>
<sequence length="969" mass="101569">MAMRDERRHEAETRCRALAAGVPSPGAIAAFGRSVASLSCVSLVFILDVVIPDVRLSPDTASDGVFLAPPLPLSRRPTKELASTRKRLESVERQLALLTKSSSPNPTDHLIADLEARVERAESARDEAEARRQLFSDHWDELHRYLGTLDIHAHHARSSFARTVAEAGGTLVLAPIPVLGQHLHHQQGSLHTPPSATSPAIMLVPPSHPRIHHRHSSSSSSLPPPQTNTPSSARVRPRSGSFDDQSPYLSAPPSKRHKTDRVDYDTHHPSSSRTRTISSLQPASSSGYPARSSHATHSRSSSRSSRRSLSIDEMLLEASTDDPRPRNEPQSPRVVLAHHQHPPSHHHPHLGPPSSRPLAAPSTIGPLDQPGELRAYQTHVFAPPVTGAPTKKGKLGSVNGVPPSATSAPSTAPPQTPATSHPLSSHPHTAPHHPPHPPSAQLLAPQAQLQAPAQAPTQTQPQPLVHRTPNGSFPPTNSLGQRICRQCGLAGRYKDGKCVEKWGPGPEGPGTVCDRCRKKMKRVERRGTIGAAGAPGANPTIAIGSGSVGGIAAGEGSNPLTHAHTMPARVSRTDTVPAHALVNTSSANGNGGVGPAGTQLIGSGFGSKRDRDRDRDRERERERGDRERERYTTSQPHPSQSPHPPHPHSSPSLSHLHPHPLSHLPYLHGRSSPSQRSSHSGHNSPPSSSTGPSTAGPGASGSGVGHRPDTHGIPRQTLGGEGPLPSPPPAIATLPPDEDDRPSSTSKPSGPSTASGSGAAGRPGKTSSGSITMGRARAGAGVKGRSTGARPSDASSSASADGDREADADVHADMDGEGEGDLDADGEEDADGDGDGDGGVDAEGDDAEAEAEAEADGDADMDVDVDSGRLNGRHHRSRRERRTECDHAEAPDEDDRDRDGEEGDKDPEDDLLEAVAAADRRKGGADLGATTKGESGNMGLSRDIVARFGGRGSAGVQRSMAVGLGVQKG</sequence>
<feature type="coiled-coil region" evidence="1">
    <location>
        <begin position="81"/>
        <end position="138"/>
    </location>
</feature>
<dbReference type="STRING" id="1036808.A0A0C3DCM0"/>
<feature type="region of interest" description="Disordered" evidence="2">
    <location>
        <begin position="582"/>
        <end position="938"/>
    </location>
</feature>
<feature type="compositionally biased region" description="Low complexity" evidence="2">
    <location>
        <begin position="417"/>
        <end position="428"/>
    </location>
</feature>
<dbReference type="OrthoDB" id="2162994at2759"/>
<feature type="compositionally biased region" description="Low complexity" evidence="2">
    <location>
        <begin position="774"/>
        <end position="785"/>
    </location>
</feature>
<organism evidence="3 4">
    <name type="scientific">Scleroderma citrinum Foug A</name>
    <dbReference type="NCBI Taxonomy" id="1036808"/>
    <lineage>
        <taxon>Eukaryota</taxon>
        <taxon>Fungi</taxon>
        <taxon>Dikarya</taxon>
        <taxon>Basidiomycota</taxon>
        <taxon>Agaricomycotina</taxon>
        <taxon>Agaricomycetes</taxon>
        <taxon>Agaricomycetidae</taxon>
        <taxon>Boletales</taxon>
        <taxon>Sclerodermatineae</taxon>
        <taxon>Sclerodermataceae</taxon>
        <taxon>Scleroderma</taxon>
    </lineage>
</organism>
<feature type="compositionally biased region" description="Basic residues" evidence="2">
    <location>
        <begin position="871"/>
        <end position="880"/>
    </location>
</feature>
<feature type="compositionally biased region" description="Basic and acidic residues" evidence="2">
    <location>
        <begin position="607"/>
        <end position="631"/>
    </location>
</feature>
<feature type="compositionally biased region" description="Low complexity" evidence="2">
    <location>
        <begin position="290"/>
        <end position="303"/>
    </location>
</feature>
<keyword evidence="4" id="KW-1185">Reference proteome</keyword>
<feature type="compositionally biased region" description="Acidic residues" evidence="2">
    <location>
        <begin position="815"/>
        <end position="865"/>
    </location>
</feature>
<feature type="region of interest" description="Disordered" evidence="2">
    <location>
        <begin position="384"/>
        <end position="477"/>
    </location>
</feature>
<dbReference type="EMBL" id="KN822169">
    <property type="protein sequence ID" value="KIM53841.1"/>
    <property type="molecule type" value="Genomic_DNA"/>
</dbReference>
<dbReference type="InParanoid" id="A0A0C3DCM0"/>
<evidence type="ECO:0000313" key="3">
    <source>
        <dbReference type="EMBL" id="KIM53841.1"/>
    </source>
</evidence>
<reference evidence="3 4" key="1">
    <citation type="submission" date="2014-04" db="EMBL/GenBank/DDBJ databases">
        <authorList>
            <consortium name="DOE Joint Genome Institute"/>
            <person name="Kuo A."/>
            <person name="Kohler A."/>
            <person name="Nagy L.G."/>
            <person name="Floudas D."/>
            <person name="Copeland A."/>
            <person name="Barry K.W."/>
            <person name="Cichocki N."/>
            <person name="Veneault-Fourrey C."/>
            <person name="LaButti K."/>
            <person name="Lindquist E.A."/>
            <person name="Lipzen A."/>
            <person name="Lundell T."/>
            <person name="Morin E."/>
            <person name="Murat C."/>
            <person name="Sun H."/>
            <person name="Tunlid A."/>
            <person name="Henrissat B."/>
            <person name="Grigoriev I.V."/>
            <person name="Hibbett D.S."/>
            <person name="Martin F."/>
            <person name="Nordberg H.P."/>
            <person name="Cantor M.N."/>
            <person name="Hua S.X."/>
        </authorList>
    </citation>
    <scope>NUCLEOTIDE SEQUENCE [LARGE SCALE GENOMIC DNA]</scope>
    <source>
        <strain evidence="3 4">Foug A</strain>
    </source>
</reference>
<feature type="compositionally biased region" description="Pro residues" evidence="2">
    <location>
        <begin position="639"/>
        <end position="648"/>
    </location>
</feature>
<feature type="compositionally biased region" description="Low complexity" evidence="2">
    <location>
        <begin position="439"/>
        <end position="464"/>
    </location>
</feature>
<accession>A0A0C3DCM0</accession>
<feature type="region of interest" description="Disordered" evidence="2">
    <location>
        <begin position="184"/>
        <end position="309"/>
    </location>
</feature>
<dbReference type="HOGENOM" id="CLU_305911_0_0_1"/>
<evidence type="ECO:0000256" key="1">
    <source>
        <dbReference type="SAM" id="Coils"/>
    </source>
</evidence>
<gene>
    <name evidence="3" type="ORF">SCLCIDRAFT_31579</name>
</gene>
<dbReference type="Proteomes" id="UP000053989">
    <property type="component" value="Unassembled WGS sequence"/>
</dbReference>
<feature type="compositionally biased region" description="Basic residues" evidence="2">
    <location>
        <begin position="337"/>
        <end position="349"/>
    </location>
</feature>
<feature type="compositionally biased region" description="Basic and acidic residues" evidence="2">
    <location>
        <begin position="881"/>
        <end position="890"/>
    </location>
</feature>
<feature type="compositionally biased region" description="Low complexity" evidence="2">
    <location>
        <begin position="649"/>
        <end position="697"/>
    </location>
</feature>
<dbReference type="AlphaFoldDB" id="A0A0C3DCM0"/>
<reference evidence="4" key="2">
    <citation type="submission" date="2015-01" db="EMBL/GenBank/DDBJ databases">
        <title>Evolutionary Origins and Diversification of the Mycorrhizal Mutualists.</title>
        <authorList>
            <consortium name="DOE Joint Genome Institute"/>
            <consortium name="Mycorrhizal Genomics Consortium"/>
            <person name="Kohler A."/>
            <person name="Kuo A."/>
            <person name="Nagy L.G."/>
            <person name="Floudas D."/>
            <person name="Copeland A."/>
            <person name="Barry K.W."/>
            <person name="Cichocki N."/>
            <person name="Veneault-Fourrey C."/>
            <person name="LaButti K."/>
            <person name="Lindquist E.A."/>
            <person name="Lipzen A."/>
            <person name="Lundell T."/>
            <person name="Morin E."/>
            <person name="Murat C."/>
            <person name="Riley R."/>
            <person name="Ohm R."/>
            <person name="Sun H."/>
            <person name="Tunlid A."/>
            <person name="Henrissat B."/>
            <person name="Grigoriev I.V."/>
            <person name="Hibbett D.S."/>
            <person name="Martin F."/>
        </authorList>
    </citation>
    <scope>NUCLEOTIDE SEQUENCE [LARGE SCALE GENOMIC DNA]</scope>
    <source>
        <strain evidence="4">Foug A</strain>
    </source>
</reference>